<feature type="compositionally biased region" description="Low complexity" evidence="1">
    <location>
        <begin position="95"/>
        <end position="106"/>
    </location>
</feature>
<evidence type="ECO:0000313" key="2">
    <source>
        <dbReference type="EMBL" id="WVZ56837.1"/>
    </source>
</evidence>
<reference evidence="2 3" key="1">
    <citation type="submission" date="2024-02" db="EMBL/GenBank/DDBJ databases">
        <title>High-quality chromosome-scale genome assembly of Pensacola bahiagrass (Paspalum notatum Flugge var. saurae).</title>
        <authorList>
            <person name="Vega J.M."/>
            <person name="Podio M."/>
            <person name="Orjuela J."/>
            <person name="Siena L.A."/>
            <person name="Pessino S.C."/>
            <person name="Combes M.C."/>
            <person name="Mariac C."/>
            <person name="Albertini E."/>
            <person name="Pupilli F."/>
            <person name="Ortiz J.P.A."/>
            <person name="Leblanc O."/>
        </authorList>
    </citation>
    <scope>NUCLEOTIDE SEQUENCE [LARGE SCALE GENOMIC DNA]</scope>
    <source>
        <strain evidence="2">R1</strain>
        <tissue evidence="2">Leaf</tissue>
    </source>
</reference>
<keyword evidence="3" id="KW-1185">Reference proteome</keyword>
<gene>
    <name evidence="2" type="ORF">U9M48_007313</name>
</gene>
<accession>A0AAQ3SL23</accession>
<evidence type="ECO:0000256" key="1">
    <source>
        <dbReference type="SAM" id="MobiDB-lite"/>
    </source>
</evidence>
<protein>
    <submittedName>
        <fullName evidence="2">Uncharacterized protein</fullName>
    </submittedName>
</protein>
<dbReference type="EMBL" id="CP144746">
    <property type="protein sequence ID" value="WVZ56837.1"/>
    <property type="molecule type" value="Genomic_DNA"/>
</dbReference>
<organism evidence="2 3">
    <name type="scientific">Paspalum notatum var. saurae</name>
    <dbReference type="NCBI Taxonomy" id="547442"/>
    <lineage>
        <taxon>Eukaryota</taxon>
        <taxon>Viridiplantae</taxon>
        <taxon>Streptophyta</taxon>
        <taxon>Embryophyta</taxon>
        <taxon>Tracheophyta</taxon>
        <taxon>Spermatophyta</taxon>
        <taxon>Magnoliopsida</taxon>
        <taxon>Liliopsida</taxon>
        <taxon>Poales</taxon>
        <taxon>Poaceae</taxon>
        <taxon>PACMAD clade</taxon>
        <taxon>Panicoideae</taxon>
        <taxon>Andropogonodae</taxon>
        <taxon>Paspaleae</taxon>
        <taxon>Paspalinae</taxon>
        <taxon>Paspalum</taxon>
    </lineage>
</organism>
<feature type="compositionally biased region" description="Low complexity" evidence="1">
    <location>
        <begin position="33"/>
        <end position="53"/>
    </location>
</feature>
<sequence>IIRAPPPVLPDLANAEKKNTSSHRLTPHTPPHTSAARRLLLSSPLATSPSAAAQEKSWAHRAAPPDPRGLDPGSAAPKPPPPPPPRRAQIRERWAAGSAAPTGTASPRAQLSIGLARSWAALLPVGVTCSCGAVHGAELRKDEMGSAHNVLKSCMVQLSPSFW</sequence>
<dbReference type="AlphaFoldDB" id="A0AAQ3SL23"/>
<evidence type="ECO:0000313" key="3">
    <source>
        <dbReference type="Proteomes" id="UP001341281"/>
    </source>
</evidence>
<feature type="region of interest" description="Disordered" evidence="1">
    <location>
        <begin position="1"/>
        <end position="106"/>
    </location>
</feature>
<feature type="compositionally biased region" description="Pro residues" evidence="1">
    <location>
        <begin position="77"/>
        <end position="86"/>
    </location>
</feature>
<proteinExistence type="predicted"/>
<name>A0AAQ3SL23_PASNO</name>
<feature type="non-terminal residue" evidence="2">
    <location>
        <position position="1"/>
    </location>
</feature>
<dbReference type="Proteomes" id="UP001341281">
    <property type="component" value="Chromosome 02"/>
</dbReference>
<dbReference type="EMBL" id="CP144746">
    <property type="protein sequence ID" value="WVZ56838.1"/>
    <property type="molecule type" value="Genomic_DNA"/>
</dbReference>